<feature type="transmembrane region" description="Helical" evidence="1">
    <location>
        <begin position="155"/>
        <end position="172"/>
    </location>
</feature>
<name>A0A7C9RY17_9PSEU</name>
<feature type="transmembrane region" description="Helical" evidence="1">
    <location>
        <begin position="128"/>
        <end position="149"/>
    </location>
</feature>
<keyword evidence="1" id="KW-1133">Transmembrane helix</keyword>
<proteinExistence type="predicted"/>
<feature type="transmembrane region" description="Helical" evidence="1">
    <location>
        <begin position="179"/>
        <end position="196"/>
    </location>
</feature>
<accession>A0A7C9RY17</accession>
<organism evidence="2 3">
    <name type="scientific">Lentzea alba</name>
    <dbReference type="NCBI Taxonomy" id="2714351"/>
    <lineage>
        <taxon>Bacteria</taxon>
        <taxon>Bacillati</taxon>
        <taxon>Actinomycetota</taxon>
        <taxon>Actinomycetes</taxon>
        <taxon>Pseudonocardiales</taxon>
        <taxon>Pseudonocardiaceae</taxon>
        <taxon>Lentzea</taxon>
    </lineage>
</organism>
<feature type="transmembrane region" description="Helical" evidence="1">
    <location>
        <begin position="202"/>
        <end position="224"/>
    </location>
</feature>
<keyword evidence="1" id="KW-0472">Membrane</keyword>
<keyword evidence="3" id="KW-1185">Reference proteome</keyword>
<sequence length="250" mass="28778">MTLDLLLAAGTLALKVIFYGTLGFYLTTLGNPGALRQSVLTVGALDRWPSTALFRWRTGVRHPYSLPDPWTAPDRDGYVVVVYNHKTGEEDEVPGVLHLAKYCPTYPMWPKKRAQTKARMLRTARITLLVRVFFFVVFFLGAFAALTWLTFTHDWRWSIALGVLAVHQLAFYRANTYFVWLKWWLLLVIGIGTWVYQRGEPFETSAICVVGVVLTLAILGQWHMATSPSFERMRNMEHGPFDPRRQRKPW</sequence>
<reference evidence="2 3" key="1">
    <citation type="submission" date="2020-03" db="EMBL/GenBank/DDBJ databases">
        <title>Isolation and identification of active actinomycetes.</title>
        <authorList>
            <person name="Sun X."/>
        </authorList>
    </citation>
    <scope>NUCLEOTIDE SEQUENCE [LARGE SCALE GENOMIC DNA]</scope>
    <source>
        <strain evidence="2 3">NEAU-D13</strain>
    </source>
</reference>
<dbReference type="EMBL" id="JAAMPJ010000017">
    <property type="protein sequence ID" value="NGY65630.1"/>
    <property type="molecule type" value="Genomic_DNA"/>
</dbReference>
<comment type="caution">
    <text evidence="2">The sequence shown here is derived from an EMBL/GenBank/DDBJ whole genome shotgun (WGS) entry which is preliminary data.</text>
</comment>
<evidence type="ECO:0000313" key="3">
    <source>
        <dbReference type="Proteomes" id="UP000481360"/>
    </source>
</evidence>
<keyword evidence="1" id="KW-0812">Transmembrane</keyword>
<gene>
    <name evidence="2" type="ORF">G7043_42755</name>
</gene>
<dbReference type="RefSeq" id="WP_166054574.1">
    <property type="nucleotide sequence ID" value="NZ_JAAMPJ010000017.1"/>
</dbReference>
<dbReference type="Proteomes" id="UP000481360">
    <property type="component" value="Unassembled WGS sequence"/>
</dbReference>
<evidence type="ECO:0000256" key="1">
    <source>
        <dbReference type="SAM" id="Phobius"/>
    </source>
</evidence>
<feature type="transmembrane region" description="Helical" evidence="1">
    <location>
        <begin position="6"/>
        <end position="26"/>
    </location>
</feature>
<evidence type="ECO:0000313" key="2">
    <source>
        <dbReference type="EMBL" id="NGY65630.1"/>
    </source>
</evidence>
<dbReference type="AlphaFoldDB" id="A0A7C9RY17"/>
<protein>
    <submittedName>
        <fullName evidence="2">Uncharacterized protein</fullName>
    </submittedName>
</protein>